<proteinExistence type="predicted"/>
<sequence length="342" mass="37566">MAVVLYHIRDNGLSPVWLRPWLPPNGQAYVMIFFVISGFVIAHLADRKTASEFVTDRAVRIFSVALPTLVICALLSVLLPGASTKYPEALAHPFASFALCAVFLNESVALDIHPFLDGPYWSLSFEVFYYLIFGLWIYADRFKLPLTALACAAAGPKILLLFPCWLAGVAVHRATRISNDNALLTWTAVIVVPLLLLALLGISKQSLNVVSRDLVGYVEHSGEFLRNWLVAAAFAVHLWGVSRLHARIPAFLADAANRFAGMSFSLYLLHLPILLAVFALLRDQQQADQPGIGVVLIALSAAVAGSFMFSQVTEQRRHVVLAFVRRQLVRVRATYAAVPSGS</sequence>
<evidence type="ECO:0000313" key="3">
    <source>
        <dbReference type="EMBL" id="MBR1136225.1"/>
    </source>
</evidence>
<dbReference type="Pfam" id="PF01757">
    <property type="entry name" value="Acyl_transf_3"/>
    <property type="match status" value="1"/>
</dbReference>
<keyword evidence="4" id="KW-1185">Reference proteome</keyword>
<gene>
    <name evidence="3" type="ORF">JQ619_10650</name>
</gene>
<organism evidence="3 4">
    <name type="scientific">Bradyrhizobium denitrificans</name>
    <dbReference type="NCBI Taxonomy" id="2734912"/>
    <lineage>
        <taxon>Bacteria</taxon>
        <taxon>Pseudomonadati</taxon>
        <taxon>Pseudomonadota</taxon>
        <taxon>Alphaproteobacteria</taxon>
        <taxon>Hyphomicrobiales</taxon>
        <taxon>Nitrobacteraceae</taxon>
        <taxon>Bradyrhizobium</taxon>
    </lineage>
</organism>
<keyword evidence="3" id="KW-0808">Transferase</keyword>
<dbReference type="PANTHER" id="PTHR23028">
    <property type="entry name" value="ACETYLTRANSFERASE"/>
    <property type="match status" value="1"/>
</dbReference>
<feature type="transmembrane region" description="Helical" evidence="1">
    <location>
        <begin position="224"/>
        <end position="241"/>
    </location>
</feature>
<dbReference type="PANTHER" id="PTHR23028:SF131">
    <property type="entry name" value="BLR2367 PROTEIN"/>
    <property type="match status" value="1"/>
</dbReference>
<accession>A0ABS5G4W5</accession>
<feature type="transmembrane region" description="Helical" evidence="1">
    <location>
        <begin position="183"/>
        <end position="204"/>
    </location>
</feature>
<dbReference type="InterPro" id="IPR050879">
    <property type="entry name" value="Acyltransferase_3"/>
</dbReference>
<feature type="transmembrane region" description="Helical" evidence="1">
    <location>
        <begin position="90"/>
        <end position="108"/>
    </location>
</feature>
<dbReference type="EMBL" id="JAFCLK010000008">
    <property type="protein sequence ID" value="MBR1136225.1"/>
    <property type="molecule type" value="Genomic_DNA"/>
</dbReference>
<comment type="caution">
    <text evidence="3">The sequence shown here is derived from an EMBL/GenBank/DDBJ whole genome shotgun (WGS) entry which is preliminary data.</text>
</comment>
<keyword evidence="3" id="KW-0012">Acyltransferase</keyword>
<feature type="transmembrane region" description="Helical" evidence="1">
    <location>
        <begin position="120"/>
        <end position="139"/>
    </location>
</feature>
<keyword evidence="1" id="KW-0472">Membrane</keyword>
<evidence type="ECO:0000313" key="4">
    <source>
        <dbReference type="Proteomes" id="UP001314635"/>
    </source>
</evidence>
<feature type="transmembrane region" description="Helical" evidence="1">
    <location>
        <begin position="292"/>
        <end position="309"/>
    </location>
</feature>
<reference evidence="4" key="1">
    <citation type="journal article" date="2021" name="ISME J.">
        <title>Evolutionary origin and ecological implication of a unique nif island in free-living Bradyrhizobium lineages.</title>
        <authorList>
            <person name="Tao J."/>
        </authorList>
    </citation>
    <scope>NUCLEOTIDE SEQUENCE [LARGE SCALE GENOMIC DNA]</scope>
    <source>
        <strain evidence="4">SZCCT0094</strain>
    </source>
</reference>
<feature type="transmembrane region" description="Helical" evidence="1">
    <location>
        <begin position="145"/>
        <end position="171"/>
    </location>
</feature>
<evidence type="ECO:0000256" key="1">
    <source>
        <dbReference type="SAM" id="Phobius"/>
    </source>
</evidence>
<feature type="transmembrane region" description="Helical" evidence="1">
    <location>
        <begin position="58"/>
        <end position="78"/>
    </location>
</feature>
<evidence type="ECO:0000259" key="2">
    <source>
        <dbReference type="Pfam" id="PF01757"/>
    </source>
</evidence>
<dbReference type="InterPro" id="IPR002656">
    <property type="entry name" value="Acyl_transf_3_dom"/>
</dbReference>
<feature type="domain" description="Acyltransferase 3" evidence="2">
    <location>
        <begin position="1"/>
        <end position="309"/>
    </location>
</feature>
<feature type="transmembrane region" description="Helical" evidence="1">
    <location>
        <begin position="262"/>
        <end position="280"/>
    </location>
</feature>
<dbReference type="GO" id="GO:0016746">
    <property type="term" value="F:acyltransferase activity"/>
    <property type="evidence" value="ECO:0007669"/>
    <property type="project" value="UniProtKB-KW"/>
</dbReference>
<feature type="transmembrane region" description="Helical" evidence="1">
    <location>
        <begin position="28"/>
        <end position="46"/>
    </location>
</feature>
<keyword evidence="1" id="KW-0812">Transmembrane</keyword>
<name>A0ABS5G4W5_9BRAD</name>
<dbReference type="Proteomes" id="UP001314635">
    <property type="component" value="Unassembled WGS sequence"/>
</dbReference>
<keyword evidence="1" id="KW-1133">Transmembrane helix</keyword>
<protein>
    <submittedName>
        <fullName evidence="3">Acyltransferase</fullName>
    </submittedName>
</protein>